<feature type="region of interest" description="Disordered" evidence="1">
    <location>
        <begin position="19"/>
        <end position="43"/>
    </location>
</feature>
<dbReference type="AntiFam" id="ANF00010">
    <property type="entry name" value="tRNA translation"/>
</dbReference>
<gene>
    <name evidence="2" type="ORF">BN1097_120004</name>
</gene>
<evidence type="ECO:0000256" key="1">
    <source>
        <dbReference type="SAM" id="MobiDB-lite"/>
    </source>
</evidence>
<dbReference type="EMBL" id="LK932325">
    <property type="protein sequence ID" value="CDS82878.1"/>
    <property type="molecule type" value="Genomic_DNA"/>
</dbReference>
<dbReference type="AlphaFoldDB" id="A0A069A0E7"/>
<accession>A0A069A0E7</accession>
<name>A0A069A0E7_CLODI</name>
<evidence type="ECO:0000313" key="2">
    <source>
        <dbReference type="EMBL" id="CDS82878.1"/>
    </source>
</evidence>
<reference evidence="2" key="1">
    <citation type="submission" date="2014-07" db="EMBL/GenBank/DDBJ databases">
        <authorList>
            <person name="Monot Marc"/>
        </authorList>
    </citation>
    <scope>NUCLEOTIDE SEQUENCE</scope>
    <source>
        <strain evidence="2">7032994</strain>
    </source>
</reference>
<sequence>MRSLVRVQLGPPFAQIAQSVEQGTENPRVGGSIPPLGTRNTAV</sequence>
<protein>
    <submittedName>
        <fullName evidence="2">Uncharacterized protein</fullName>
    </submittedName>
</protein>
<organism evidence="2">
    <name type="scientific">Clostridioides difficile</name>
    <name type="common">Peptoclostridium difficile</name>
    <dbReference type="NCBI Taxonomy" id="1496"/>
    <lineage>
        <taxon>Bacteria</taxon>
        <taxon>Bacillati</taxon>
        <taxon>Bacillota</taxon>
        <taxon>Clostridia</taxon>
        <taxon>Peptostreptococcales</taxon>
        <taxon>Peptostreptococcaceae</taxon>
        <taxon>Clostridioides</taxon>
    </lineage>
</organism>
<proteinExistence type="predicted"/>